<dbReference type="Proteomes" id="UP000184287">
    <property type="component" value="Unassembled WGS sequence"/>
</dbReference>
<evidence type="ECO:0000256" key="1">
    <source>
        <dbReference type="SAM" id="SignalP"/>
    </source>
</evidence>
<protein>
    <submittedName>
        <fullName evidence="3">Thiol-disulfide isomerase or thioredoxin</fullName>
    </submittedName>
</protein>
<dbReference type="GO" id="GO:0016853">
    <property type="term" value="F:isomerase activity"/>
    <property type="evidence" value="ECO:0007669"/>
    <property type="project" value="UniProtKB-KW"/>
</dbReference>
<dbReference type="InterPro" id="IPR036249">
    <property type="entry name" value="Thioredoxin-like_sf"/>
</dbReference>
<dbReference type="PROSITE" id="PS51352">
    <property type="entry name" value="THIOREDOXIN_2"/>
    <property type="match status" value="1"/>
</dbReference>
<dbReference type="InterPro" id="IPR013740">
    <property type="entry name" value="Redoxin"/>
</dbReference>
<sequence length="425" mass="47596">MQKKKTIITLSIIMLFSLSWYAKAQTKQTMQSRIQSMAKETNPEKNVVSLHSIIRDFKLDTVNNAEDIDVLKGQVAISFLKAGAFLKFEVYLGLMSNKFNQTSYLNLAVGELLEGKINLDYAKVLAQRTVELYDSYKDDPSARPGSFPLEDWTRFMRMAAYPYYETYAEILHANGEDKTALFFEEKALKGIDLEDAMPSSVSLYTALLASQGQEDKAYEILLKMASVGKSSLNMSLQLRKLCVKKMGSDRTSVFLDSIQRNINNTYKVELAKKMMVNLEAPDFSLSDLSGKYVTLAGLKGKVVVLDFWATWCQPCIASMPAMEKISKAHPEVVFLFVATGENGKDAVKRIASYVKKTKFPVHVLMDIPLKGNQKLFQVACAYKVDGIPTKIVIDKKGKLRFSTKGYSSDAELINELEAMIAIASE</sequence>
<dbReference type="GO" id="GO:0016491">
    <property type="term" value="F:oxidoreductase activity"/>
    <property type="evidence" value="ECO:0007669"/>
    <property type="project" value="InterPro"/>
</dbReference>
<proteinExistence type="predicted"/>
<feature type="signal peptide" evidence="1">
    <location>
        <begin position="1"/>
        <end position="24"/>
    </location>
</feature>
<dbReference type="InterPro" id="IPR013766">
    <property type="entry name" value="Thioredoxin_domain"/>
</dbReference>
<dbReference type="SUPFAM" id="SSF52833">
    <property type="entry name" value="Thioredoxin-like"/>
    <property type="match status" value="1"/>
</dbReference>
<keyword evidence="1" id="KW-0732">Signal</keyword>
<dbReference type="Pfam" id="PF08534">
    <property type="entry name" value="Redoxin"/>
    <property type="match status" value="1"/>
</dbReference>
<name>A0A1M5KXN4_9SPHI</name>
<dbReference type="Gene3D" id="3.40.30.10">
    <property type="entry name" value="Glutaredoxin"/>
    <property type="match status" value="1"/>
</dbReference>
<accession>A0A1M5KXN4</accession>
<reference evidence="4" key="1">
    <citation type="submission" date="2016-11" db="EMBL/GenBank/DDBJ databases">
        <authorList>
            <person name="Varghese N."/>
            <person name="Submissions S."/>
        </authorList>
    </citation>
    <scope>NUCLEOTIDE SEQUENCE [LARGE SCALE GENOMIC DNA]</scope>
    <source>
        <strain evidence="4">DSM 16990</strain>
    </source>
</reference>
<dbReference type="STRING" id="288992.SAMN04488522_106131"/>
<dbReference type="OrthoDB" id="634996at2"/>
<keyword evidence="4" id="KW-1185">Reference proteome</keyword>
<dbReference type="CDD" id="cd02966">
    <property type="entry name" value="TlpA_like_family"/>
    <property type="match status" value="1"/>
</dbReference>
<dbReference type="PANTHER" id="PTHR42852">
    <property type="entry name" value="THIOL:DISULFIDE INTERCHANGE PROTEIN DSBE"/>
    <property type="match status" value="1"/>
</dbReference>
<feature type="domain" description="Thioredoxin" evidence="2">
    <location>
        <begin position="274"/>
        <end position="421"/>
    </location>
</feature>
<evidence type="ECO:0000313" key="4">
    <source>
        <dbReference type="Proteomes" id="UP000184287"/>
    </source>
</evidence>
<evidence type="ECO:0000313" key="3">
    <source>
        <dbReference type="EMBL" id="SHG57496.1"/>
    </source>
</evidence>
<feature type="chain" id="PRO_5013200456" evidence="1">
    <location>
        <begin position="25"/>
        <end position="425"/>
    </location>
</feature>
<dbReference type="PANTHER" id="PTHR42852:SF13">
    <property type="entry name" value="PROTEIN DIPZ"/>
    <property type="match status" value="1"/>
</dbReference>
<evidence type="ECO:0000259" key="2">
    <source>
        <dbReference type="PROSITE" id="PS51352"/>
    </source>
</evidence>
<dbReference type="InterPro" id="IPR050553">
    <property type="entry name" value="Thioredoxin_ResA/DsbE_sf"/>
</dbReference>
<dbReference type="EMBL" id="FQUQ01000006">
    <property type="protein sequence ID" value="SHG57496.1"/>
    <property type="molecule type" value="Genomic_DNA"/>
</dbReference>
<dbReference type="RefSeq" id="WP_073236085.1">
    <property type="nucleotide sequence ID" value="NZ_FQUQ01000006.1"/>
</dbReference>
<keyword evidence="3" id="KW-0413">Isomerase</keyword>
<dbReference type="AlphaFoldDB" id="A0A1M5KXN4"/>
<gene>
    <name evidence="3" type="ORF">SAMN04488522_106131</name>
</gene>
<organism evidence="3 4">
    <name type="scientific">Pedobacter caeni</name>
    <dbReference type="NCBI Taxonomy" id="288992"/>
    <lineage>
        <taxon>Bacteria</taxon>
        <taxon>Pseudomonadati</taxon>
        <taxon>Bacteroidota</taxon>
        <taxon>Sphingobacteriia</taxon>
        <taxon>Sphingobacteriales</taxon>
        <taxon>Sphingobacteriaceae</taxon>
        <taxon>Pedobacter</taxon>
    </lineage>
</organism>